<evidence type="ECO:0000313" key="7">
    <source>
        <dbReference type="EMBL" id="KAF8442241.1"/>
    </source>
</evidence>
<evidence type="ECO:0000256" key="4">
    <source>
        <dbReference type="ARBA" id="ARBA00023136"/>
    </source>
</evidence>
<dbReference type="EMBL" id="WHUW01000009">
    <property type="protein sequence ID" value="KAF8442241.1"/>
    <property type="molecule type" value="Genomic_DNA"/>
</dbReference>
<dbReference type="PANTHER" id="PTHR12265:SF30">
    <property type="entry name" value="TRANSMEMBRANE PROTEIN 53"/>
    <property type="match status" value="1"/>
</dbReference>
<gene>
    <name evidence="7" type="ORF">L210DRAFT_3477913</name>
</gene>
<evidence type="ECO:0000256" key="5">
    <source>
        <dbReference type="ARBA" id="ARBA00023242"/>
    </source>
</evidence>
<evidence type="ECO:0000256" key="1">
    <source>
        <dbReference type="ARBA" id="ARBA00007387"/>
    </source>
</evidence>
<comment type="similarity">
    <text evidence="1">Belongs to the TMEM53 family.</text>
</comment>
<evidence type="ECO:0000256" key="6">
    <source>
        <dbReference type="ARBA" id="ARBA00034303"/>
    </source>
</evidence>
<dbReference type="InterPro" id="IPR008547">
    <property type="entry name" value="DUF829_TMEM53"/>
</dbReference>
<evidence type="ECO:0008006" key="9">
    <source>
        <dbReference type="Google" id="ProtNLM"/>
    </source>
</evidence>
<keyword evidence="8" id="KW-1185">Reference proteome</keyword>
<organism evidence="7 8">
    <name type="scientific">Boletus edulis BED1</name>
    <dbReference type="NCBI Taxonomy" id="1328754"/>
    <lineage>
        <taxon>Eukaryota</taxon>
        <taxon>Fungi</taxon>
        <taxon>Dikarya</taxon>
        <taxon>Basidiomycota</taxon>
        <taxon>Agaricomycotina</taxon>
        <taxon>Agaricomycetes</taxon>
        <taxon>Agaricomycetidae</taxon>
        <taxon>Boletales</taxon>
        <taxon>Boletineae</taxon>
        <taxon>Boletaceae</taxon>
        <taxon>Boletoideae</taxon>
        <taxon>Boletus</taxon>
    </lineage>
</organism>
<sequence length="306" mass="34306">MPRPLAPAGFVTIGPGIYISLAHMSAAPLQLNDSAPNVILIFGWMGASTRHLQHYSRKYTELYPHATQIIVKCPPSFFWTSARGQQSRLLPVIEALEGLGCLPSTENPTHESTRVRPRVLIHSFSNGGGLQLTSLGHLLTSKYPFIPPSEHLVSALILDSSPAIGNFRSIGMAFSIAIRNPIIRHLALVFIYLMHAIRLSLQSAFGMDTMGTRYLKALFNPRLLPWMNSRTPRLYVFSKKDELVPWQGVHKHANDAITLGLNVRCEVYEESAHVTHMRLDPKRYWASVQELWEIAHSENQVQIQSA</sequence>
<reference evidence="7" key="1">
    <citation type="submission" date="2019-10" db="EMBL/GenBank/DDBJ databases">
        <authorList>
            <consortium name="DOE Joint Genome Institute"/>
            <person name="Kuo A."/>
            <person name="Miyauchi S."/>
            <person name="Kiss E."/>
            <person name="Drula E."/>
            <person name="Kohler A."/>
            <person name="Sanchez-Garcia M."/>
            <person name="Andreopoulos B."/>
            <person name="Barry K.W."/>
            <person name="Bonito G."/>
            <person name="Buee M."/>
            <person name="Carver A."/>
            <person name="Chen C."/>
            <person name="Cichocki N."/>
            <person name="Clum A."/>
            <person name="Culley D."/>
            <person name="Crous P.W."/>
            <person name="Fauchery L."/>
            <person name="Girlanda M."/>
            <person name="Hayes R."/>
            <person name="Keri Z."/>
            <person name="LaButti K."/>
            <person name="Lipzen A."/>
            <person name="Lombard V."/>
            <person name="Magnuson J."/>
            <person name="Maillard F."/>
            <person name="Morin E."/>
            <person name="Murat C."/>
            <person name="Nolan M."/>
            <person name="Ohm R."/>
            <person name="Pangilinan J."/>
            <person name="Pereira M."/>
            <person name="Perotto S."/>
            <person name="Peter M."/>
            <person name="Riley R."/>
            <person name="Sitrit Y."/>
            <person name="Stielow B."/>
            <person name="Szollosi G."/>
            <person name="Zifcakova L."/>
            <person name="Stursova M."/>
            <person name="Spatafora J.W."/>
            <person name="Tedersoo L."/>
            <person name="Vaario L.-M."/>
            <person name="Yamada A."/>
            <person name="Yan M."/>
            <person name="Wang P."/>
            <person name="Xu J."/>
            <person name="Bruns T."/>
            <person name="Baldrian P."/>
            <person name="Vilgalys R."/>
            <person name="Henrissat B."/>
            <person name="Grigoriev I.V."/>
            <person name="Hibbett D."/>
            <person name="Nagy L.G."/>
            <person name="Martin F.M."/>
        </authorList>
    </citation>
    <scope>NUCLEOTIDE SEQUENCE</scope>
    <source>
        <strain evidence="7">BED1</strain>
    </source>
</reference>
<dbReference type="Pfam" id="PF05705">
    <property type="entry name" value="DUF829"/>
    <property type="match status" value="1"/>
</dbReference>
<evidence type="ECO:0000256" key="3">
    <source>
        <dbReference type="ARBA" id="ARBA00022989"/>
    </source>
</evidence>
<dbReference type="GO" id="GO:0005640">
    <property type="term" value="C:nuclear outer membrane"/>
    <property type="evidence" value="ECO:0007669"/>
    <property type="project" value="UniProtKB-SubCell"/>
</dbReference>
<evidence type="ECO:0000256" key="2">
    <source>
        <dbReference type="ARBA" id="ARBA00022692"/>
    </source>
</evidence>
<comment type="caution">
    <text evidence="7">The sequence shown here is derived from an EMBL/GenBank/DDBJ whole genome shotgun (WGS) entry which is preliminary data.</text>
</comment>
<dbReference type="InterPro" id="IPR029058">
    <property type="entry name" value="AB_hydrolase_fold"/>
</dbReference>
<proteinExistence type="inferred from homology"/>
<evidence type="ECO:0000313" key="8">
    <source>
        <dbReference type="Proteomes" id="UP001194468"/>
    </source>
</evidence>
<protein>
    <recommendedName>
        <fullName evidence="9">DUF829-domain-containing protein</fullName>
    </recommendedName>
</protein>
<dbReference type="PANTHER" id="PTHR12265">
    <property type="entry name" value="TRANSMEMBRANE PROTEIN 53"/>
    <property type="match status" value="1"/>
</dbReference>
<accession>A0AAD4GFP9</accession>
<keyword evidence="3" id="KW-1133">Transmembrane helix</keyword>
<keyword evidence="4" id="KW-0472">Membrane</keyword>
<reference evidence="7" key="2">
    <citation type="journal article" date="2020" name="Nat. Commun.">
        <title>Large-scale genome sequencing of mycorrhizal fungi provides insights into the early evolution of symbiotic traits.</title>
        <authorList>
            <person name="Miyauchi S."/>
            <person name="Kiss E."/>
            <person name="Kuo A."/>
            <person name="Drula E."/>
            <person name="Kohler A."/>
            <person name="Sanchez-Garcia M."/>
            <person name="Morin E."/>
            <person name="Andreopoulos B."/>
            <person name="Barry K.W."/>
            <person name="Bonito G."/>
            <person name="Buee M."/>
            <person name="Carver A."/>
            <person name="Chen C."/>
            <person name="Cichocki N."/>
            <person name="Clum A."/>
            <person name="Culley D."/>
            <person name="Crous P.W."/>
            <person name="Fauchery L."/>
            <person name="Girlanda M."/>
            <person name="Hayes R.D."/>
            <person name="Keri Z."/>
            <person name="LaButti K."/>
            <person name="Lipzen A."/>
            <person name="Lombard V."/>
            <person name="Magnuson J."/>
            <person name="Maillard F."/>
            <person name="Murat C."/>
            <person name="Nolan M."/>
            <person name="Ohm R.A."/>
            <person name="Pangilinan J."/>
            <person name="Pereira M.F."/>
            <person name="Perotto S."/>
            <person name="Peter M."/>
            <person name="Pfister S."/>
            <person name="Riley R."/>
            <person name="Sitrit Y."/>
            <person name="Stielow J.B."/>
            <person name="Szollosi G."/>
            <person name="Zifcakova L."/>
            <person name="Stursova M."/>
            <person name="Spatafora J.W."/>
            <person name="Tedersoo L."/>
            <person name="Vaario L.M."/>
            <person name="Yamada A."/>
            <person name="Yan M."/>
            <person name="Wang P."/>
            <person name="Xu J."/>
            <person name="Bruns T."/>
            <person name="Baldrian P."/>
            <person name="Vilgalys R."/>
            <person name="Dunand C."/>
            <person name="Henrissat B."/>
            <person name="Grigoriev I.V."/>
            <person name="Hibbett D."/>
            <person name="Nagy L.G."/>
            <person name="Martin F.M."/>
        </authorList>
    </citation>
    <scope>NUCLEOTIDE SEQUENCE</scope>
    <source>
        <strain evidence="7">BED1</strain>
    </source>
</reference>
<name>A0AAD4GFP9_BOLED</name>
<dbReference type="SUPFAM" id="SSF53474">
    <property type="entry name" value="alpha/beta-Hydrolases"/>
    <property type="match status" value="1"/>
</dbReference>
<keyword evidence="2" id="KW-0812">Transmembrane</keyword>
<keyword evidence="5" id="KW-0539">Nucleus</keyword>
<comment type="subcellular location">
    <subcellularLocation>
        <location evidence="6">Nucleus outer membrane</location>
        <topology evidence="6">Single-pass membrane protein</topology>
    </subcellularLocation>
</comment>
<dbReference type="AlphaFoldDB" id="A0AAD4GFP9"/>
<dbReference type="Proteomes" id="UP001194468">
    <property type="component" value="Unassembled WGS sequence"/>
</dbReference>